<evidence type="ECO:0000313" key="1">
    <source>
        <dbReference type="EMBL" id="KAK3707591.1"/>
    </source>
</evidence>
<proteinExistence type="predicted"/>
<sequence>MSGVSNPYPYTRISEPQRIVFAEQWRYLALRYRLTPFMIGSFNNRVIAGQEDAQIRRALMMQGFLGDQTTVPLPMGGFMFVTQFGTFTVPIANRSLFPTNLQPNAVAVGGRERERGDQGNAGTAVPAIAAAMLPAAAAGFGNEQAARLDENVSSNSAALFDGRSEFTRNAQTALQAIAPTDTAMQQTTNPHTDPSGNAHATFINLTILPPGSSGNAHDTFINLFPDDRQWRQGRPLAALPPNSDEAQNADAEASPSQQSGQSRASRPQAINLSTPQHTSPASGRPQVAHTASLHGTWSRQDSTVSFGHPAASRRPTLGAGITPELRESLGLDARPLRRDTQGATVQSADAPLQLRPQLERIAPTAPMLPPDPEENVQPVLAAATAANASTTRDYGVQATKSPLLHGSTPSLNTDVHIEARPPPAENTAETTVISPGQLLMSPLFVTEQGTPLLNVDLPAGTPPTENEPVIQLPSNEDHLQTTPAAPRATGDDQNASQNDSLAFAEVDNIAYLDPLDDLDLPTDSDMGAVDESIQAMQTADETNLDAAAEPTADKFTGSINQLVNDDPSAPADEESDEHDDDGDPDAFQTVPTWSLTRPLIIPPAATTNKAVHAVSQFEEMIHATTNASRLGSNQTQPRRVRRRPTPPGFRDFAHALADSIGLEDTPKWPLPSVVAHTVLTARAMGPPSLRSVEFEKRRRDLRTRVGPEYMQGRYSLGDADGSTVFSGSEYPGPQASSSAARDEQPNPTST</sequence>
<gene>
    <name evidence="1" type="ORF">LTR37_012086</name>
</gene>
<keyword evidence="2" id="KW-1185">Reference proteome</keyword>
<protein>
    <submittedName>
        <fullName evidence="1">Uncharacterized protein</fullName>
    </submittedName>
</protein>
<reference evidence="1" key="1">
    <citation type="submission" date="2023-07" db="EMBL/GenBank/DDBJ databases">
        <title>Black Yeasts Isolated from many extreme environments.</title>
        <authorList>
            <person name="Coleine C."/>
            <person name="Stajich J.E."/>
            <person name="Selbmann L."/>
        </authorList>
    </citation>
    <scope>NUCLEOTIDE SEQUENCE</scope>
    <source>
        <strain evidence="1">CCFEE 5714</strain>
    </source>
</reference>
<organism evidence="1 2">
    <name type="scientific">Vermiconidia calcicola</name>
    <dbReference type="NCBI Taxonomy" id="1690605"/>
    <lineage>
        <taxon>Eukaryota</taxon>
        <taxon>Fungi</taxon>
        <taxon>Dikarya</taxon>
        <taxon>Ascomycota</taxon>
        <taxon>Pezizomycotina</taxon>
        <taxon>Dothideomycetes</taxon>
        <taxon>Dothideomycetidae</taxon>
        <taxon>Mycosphaerellales</taxon>
        <taxon>Extremaceae</taxon>
        <taxon>Vermiconidia</taxon>
    </lineage>
</organism>
<name>A0ACC3N0I1_9PEZI</name>
<evidence type="ECO:0000313" key="2">
    <source>
        <dbReference type="Proteomes" id="UP001281147"/>
    </source>
</evidence>
<accession>A0ACC3N0I1</accession>
<dbReference type="Proteomes" id="UP001281147">
    <property type="component" value="Unassembled WGS sequence"/>
</dbReference>
<dbReference type="EMBL" id="JAUTXU010000109">
    <property type="protein sequence ID" value="KAK3707591.1"/>
    <property type="molecule type" value="Genomic_DNA"/>
</dbReference>
<comment type="caution">
    <text evidence="1">The sequence shown here is derived from an EMBL/GenBank/DDBJ whole genome shotgun (WGS) entry which is preliminary data.</text>
</comment>